<dbReference type="EMBL" id="KK101812">
    <property type="protein sequence ID" value="KIY99559.1"/>
    <property type="molecule type" value="Genomic_DNA"/>
</dbReference>
<evidence type="ECO:0000313" key="1">
    <source>
        <dbReference type="EMBL" id="KIY99559.1"/>
    </source>
</evidence>
<dbReference type="GeneID" id="25741276"/>
<accession>A0A0D2M8A9</accession>
<organism evidence="1 2">
    <name type="scientific">Monoraphidium neglectum</name>
    <dbReference type="NCBI Taxonomy" id="145388"/>
    <lineage>
        <taxon>Eukaryota</taxon>
        <taxon>Viridiplantae</taxon>
        <taxon>Chlorophyta</taxon>
        <taxon>core chlorophytes</taxon>
        <taxon>Chlorophyceae</taxon>
        <taxon>CS clade</taxon>
        <taxon>Sphaeropleales</taxon>
        <taxon>Selenastraceae</taxon>
        <taxon>Monoraphidium</taxon>
    </lineage>
</organism>
<dbReference type="KEGG" id="mng:MNEG_8400"/>
<feature type="non-terminal residue" evidence="1">
    <location>
        <position position="50"/>
    </location>
</feature>
<proteinExistence type="predicted"/>
<evidence type="ECO:0000313" key="2">
    <source>
        <dbReference type="Proteomes" id="UP000054498"/>
    </source>
</evidence>
<reference evidence="1 2" key="1">
    <citation type="journal article" date="2013" name="BMC Genomics">
        <title>Reconstruction of the lipid metabolism for the microalga Monoraphidium neglectum from its genome sequence reveals characteristics suitable for biofuel production.</title>
        <authorList>
            <person name="Bogen C."/>
            <person name="Al-Dilaimi A."/>
            <person name="Albersmeier A."/>
            <person name="Wichmann J."/>
            <person name="Grundmann M."/>
            <person name="Rupp O."/>
            <person name="Lauersen K.J."/>
            <person name="Blifernez-Klassen O."/>
            <person name="Kalinowski J."/>
            <person name="Goesmann A."/>
            <person name="Mussgnug J.H."/>
            <person name="Kruse O."/>
        </authorList>
    </citation>
    <scope>NUCLEOTIDE SEQUENCE [LARGE SCALE GENOMIC DNA]</scope>
    <source>
        <strain evidence="1 2">SAG 48.87</strain>
    </source>
</reference>
<dbReference type="RefSeq" id="XP_013898579.1">
    <property type="nucleotide sequence ID" value="XM_014043125.1"/>
</dbReference>
<sequence>MAHTLPAQPPAPAPSLLLLPAAAPHALDAAAVPPALPARRLLLATHNLLA</sequence>
<dbReference type="Proteomes" id="UP000054498">
    <property type="component" value="Unassembled WGS sequence"/>
</dbReference>
<protein>
    <submittedName>
        <fullName evidence="1">Uncharacterized protein</fullName>
    </submittedName>
</protein>
<dbReference type="AlphaFoldDB" id="A0A0D2M8A9"/>
<keyword evidence="2" id="KW-1185">Reference proteome</keyword>
<gene>
    <name evidence="1" type="ORF">MNEG_8400</name>
</gene>
<name>A0A0D2M8A9_9CHLO</name>